<evidence type="ECO:0000313" key="5">
    <source>
        <dbReference type="EMBL" id="MDX6806001.1"/>
    </source>
</evidence>
<dbReference type="PRINTS" id="PR00035">
    <property type="entry name" value="HTHGNTR"/>
</dbReference>
<evidence type="ECO:0000256" key="2">
    <source>
        <dbReference type="ARBA" id="ARBA00023125"/>
    </source>
</evidence>
<dbReference type="Proteomes" id="UP001274321">
    <property type="component" value="Unassembled WGS sequence"/>
</dbReference>
<dbReference type="SMART" id="SM00345">
    <property type="entry name" value="HTH_GNTR"/>
    <property type="match status" value="1"/>
</dbReference>
<feature type="domain" description="HTH gntR-type" evidence="4">
    <location>
        <begin position="15"/>
        <end position="82"/>
    </location>
</feature>
<dbReference type="Pfam" id="PF07729">
    <property type="entry name" value="FCD"/>
    <property type="match status" value="1"/>
</dbReference>
<keyword evidence="2" id="KW-0238">DNA-binding</keyword>
<dbReference type="InterPro" id="IPR036388">
    <property type="entry name" value="WH-like_DNA-bd_sf"/>
</dbReference>
<dbReference type="CDD" id="cd07377">
    <property type="entry name" value="WHTH_GntR"/>
    <property type="match status" value="1"/>
</dbReference>
<organism evidence="5 6">
    <name type="scientific">Terrihabitans rhizophilus</name>
    <dbReference type="NCBI Taxonomy" id="3092662"/>
    <lineage>
        <taxon>Bacteria</taxon>
        <taxon>Pseudomonadati</taxon>
        <taxon>Pseudomonadota</taxon>
        <taxon>Alphaproteobacteria</taxon>
        <taxon>Hyphomicrobiales</taxon>
        <taxon>Terrihabitans</taxon>
    </lineage>
</organism>
<evidence type="ECO:0000256" key="1">
    <source>
        <dbReference type="ARBA" id="ARBA00023015"/>
    </source>
</evidence>
<reference evidence="5 6" key="1">
    <citation type="submission" date="2023-11" db="EMBL/GenBank/DDBJ databases">
        <authorList>
            <person name="Bao R."/>
        </authorList>
    </citation>
    <scope>NUCLEOTIDE SEQUENCE [LARGE SCALE GENOMIC DNA]</scope>
    <source>
        <strain evidence="5 6">PJ23</strain>
    </source>
</reference>
<dbReference type="PANTHER" id="PTHR43537:SF41">
    <property type="entry name" value="TRANSCRIPTIONAL REGULATORY PROTEIN"/>
    <property type="match status" value="1"/>
</dbReference>
<name>A0ABU4RME6_9HYPH</name>
<keyword evidence="1" id="KW-0805">Transcription regulation</keyword>
<dbReference type="Gene3D" id="1.20.120.530">
    <property type="entry name" value="GntR ligand-binding domain-like"/>
    <property type="match status" value="1"/>
</dbReference>
<gene>
    <name evidence="5" type="ORF">SCD90_07985</name>
</gene>
<accession>A0ABU4RME6</accession>
<dbReference type="PROSITE" id="PS50949">
    <property type="entry name" value="HTH_GNTR"/>
    <property type="match status" value="1"/>
</dbReference>
<dbReference type="Gene3D" id="1.10.10.10">
    <property type="entry name" value="Winged helix-like DNA-binding domain superfamily/Winged helix DNA-binding domain"/>
    <property type="match status" value="1"/>
</dbReference>
<keyword evidence="6" id="KW-1185">Reference proteome</keyword>
<keyword evidence="3" id="KW-0804">Transcription</keyword>
<dbReference type="InterPro" id="IPR036390">
    <property type="entry name" value="WH_DNA-bd_sf"/>
</dbReference>
<sequence>MRLTAEEQKLIGTPLSRKDAVLQLLKAAIVDGRLPPGEKLDQNDIAAQLGVSRMPVREALKQLESEGFVTVYPYRGVEVSRLEPSEIVEMFGIRIALETLAVGRAVAGLKPSHLSRMRKILGTMDNLVADPSEGDGWMGLNHEFHSIVNEASGWPRLVESIDQFRGNVERYVRCYLAFRGREQSQGEHWELLAACEKRDPAAAQDVIRRHLDNTAGALVAALAHSPDAPQRIPTPA</sequence>
<evidence type="ECO:0000259" key="4">
    <source>
        <dbReference type="PROSITE" id="PS50949"/>
    </source>
</evidence>
<evidence type="ECO:0000313" key="6">
    <source>
        <dbReference type="Proteomes" id="UP001274321"/>
    </source>
</evidence>
<dbReference type="InterPro" id="IPR000524">
    <property type="entry name" value="Tscrpt_reg_HTH_GntR"/>
</dbReference>
<dbReference type="SMART" id="SM00895">
    <property type="entry name" value="FCD"/>
    <property type="match status" value="1"/>
</dbReference>
<dbReference type="Pfam" id="PF00392">
    <property type="entry name" value="GntR"/>
    <property type="match status" value="1"/>
</dbReference>
<dbReference type="InterPro" id="IPR008920">
    <property type="entry name" value="TF_FadR/GntR_C"/>
</dbReference>
<protein>
    <submittedName>
        <fullName evidence="5">GntR family transcriptional regulator</fullName>
    </submittedName>
</protein>
<comment type="caution">
    <text evidence="5">The sequence shown here is derived from an EMBL/GenBank/DDBJ whole genome shotgun (WGS) entry which is preliminary data.</text>
</comment>
<dbReference type="RefSeq" id="WP_319844117.1">
    <property type="nucleotide sequence ID" value="NZ_JAXAFJ010000003.1"/>
</dbReference>
<dbReference type="PANTHER" id="PTHR43537">
    <property type="entry name" value="TRANSCRIPTIONAL REGULATOR, GNTR FAMILY"/>
    <property type="match status" value="1"/>
</dbReference>
<dbReference type="InterPro" id="IPR011711">
    <property type="entry name" value="GntR_C"/>
</dbReference>
<proteinExistence type="predicted"/>
<dbReference type="SUPFAM" id="SSF48008">
    <property type="entry name" value="GntR ligand-binding domain-like"/>
    <property type="match status" value="1"/>
</dbReference>
<evidence type="ECO:0000256" key="3">
    <source>
        <dbReference type="ARBA" id="ARBA00023163"/>
    </source>
</evidence>
<dbReference type="EMBL" id="JAXAFJ010000003">
    <property type="protein sequence ID" value="MDX6806001.1"/>
    <property type="molecule type" value="Genomic_DNA"/>
</dbReference>
<dbReference type="SUPFAM" id="SSF46785">
    <property type="entry name" value="Winged helix' DNA-binding domain"/>
    <property type="match status" value="1"/>
</dbReference>